<dbReference type="PIRSF" id="PIRSF002465">
    <property type="entry name" value="Phsphlp_syn_PlsX"/>
    <property type="match status" value="1"/>
</dbReference>
<evidence type="ECO:0000256" key="5">
    <source>
        <dbReference type="ARBA" id="ARBA00022679"/>
    </source>
</evidence>
<keyword evidence="3" id="KW-0963">Cytoplasm</keyword>
<gene>
    <name evidence="11" type="ORF">METZ01_LOCUS294032</name>
</gene>
<dbReference type="Gene3D" id="3.40.718.10">
    <property type="entry name" value="Isopropylmalate Dehydrogenase"/>
    <property type="match status" value="1"/>
</dbReference>
<evidence type="ECO:0000256" key="4">
    <source>
        <dbReference type="ARBA" id="ARBA00022516"/>
    </source>
</evidence>
<evidence type="ECO:0000256" key="7">
    <source>
        <dbReference type="ARBA" id="ARBA00023209"/>
    </source>
</evidence>
<dbReference type="InterPro" id="IPR012281">
    <property type="entry name" value="Phospholipid_synth_PlsX-like"/>
</dbReference>
<dbReference type="PANTHER" id="PTHR30100:SF1">
    <property type="entry name" value="PHOSPHATE ACYLTRANSFERASE"/>
    <property type="match status" value="1"/>
</dbReference>
<comment type="subunit">
    <text evidence="10">Homodimer. Probably interacts with PlsY.</text>
</comment>
<feature type="non-terminal residue" evidence="11">
    <location>
        <position position="1"/>
    </location>
</feature>
<keyword evidence="5" id="KW-0808">Transferase</keyword>
<evidence type="ECO:0000256" key="3">
    <source>
        <dbReference type="ARBA" id="ARBA00022490"/>
    </source>
</evidence>
<keyword evidence="8" id="KW-1208">Phospholipid metabolism</keyword>
<dbReference type="GO" id="GO:0005737">
    <property type="term" value="C:cytoplasm"/>
    <property type="evidence" value="ECO:0007669"/>
    <property type="project" value="UniProtKB-SubCell"/>
</dbReference>
<sequence length="329" mass="36026">IAANANPVRILLVGNEMELKKLLESESYPDGSIEIIHASDHIGMDEHPREALEKKPDASIHVAARLVQEEKADALVSAGSTGTVVLAAAKYFSRIHGVRRTAIATVYPTLNEFKKNDHLAIILDVGANVRCGAEELVQFAIMGAAYVTDVRDEANPSVALLNIGEEATKGGERMKRAYQLLKNTQNLNFIGNVEGKDILRGVVDVVVTEGFVGNIVIKTLEGAAKSVRQLTKMAFRARLAWKLGLFFLRKALTFLKEVTDYSEYGGAPLLGFDKMVIIAHGRSSDKAISNAIKVAGKCVRDDICGKIEKQIHEFESLTGLEYERMGQEY</sequence>
<dbReference type="PANTHER" id="PTHR30100">
    <property type="entry name" value="FATTY ACID/PHOSPHOLIPID SYNTHESIS PROTEIN PLSX"/>
    <property type="match status" value="1"/>
</dbReference>
<dbReference type="HAMAP" id="MF_00019">
    <property type="entry name" value="PlsX"/>
    <property type="match status" value="1"/>
</dbReference>
<dbReference type="AlphaFoldDB" id="A0A382LXE5"/>
<reference evidence="11" key="1">
    <citation type="submission" date="2018-05" db="EMBL/GenBank/DDBJ databases">
        <authorList>
            <person name="Lanie J.A."/>
            <person name="Ng W.-L."/>
            <person name="Kazmierczak K.M."/>
            <person name="Andrzejewski T.M."/>
            <person name="Davidsen T.M."/>
            <person name="Wayne K.J."/>
            <person name="Tettelin H."/>
            <person name="Glass J.I."/>
            <person name="Rusch D."/>
            <person name="Podicherti R."/>
            <person name="Tsui H.-C.T."/>
            <person name="Winkler M.E."/>
        </authorList>
    </citation>
    <scope>NUCLEOTIDE SEQUENCE</scope>
</reference>
<evidence type="ECO:0000256" key="10">
    <source>
        <dbReference type="ARBA" id="ARBA00046608"/>
    </source>
</evidence>
<evidence type="ECO:0000256" key="9">
    <source>
        <dbReference type="ARBA" id="ARBA00024069"/>
    </source>
</evidence>
<evidence type="ECO:0000256" key="1">
    <source>
        <dbReference type="ARBA" id="ARBA00001232"/>
    </source>
</evidence>
<dbReference type="GO" id="GO:0006633">
    <property type="term" value="P:fatty acid biosynthetic process"/>
    <property type="evidence" value="ECO:0007669"/>
    <property type="project" value="InterPro"/>
</dbReference>
<proteinExistence type="inferred from homology"/>
<accession>A0A382LXE5</accession>
<dbReference type="InterPro" id="IPR003664">
    <property type="entry name" value="FA_synthesis"/>
</dbReference>
<comment type="subcellular location">
    <subcellularLocation>
        <location evidence="2">Cytoplasm</location>
    </subcellularLocation>
</comment>
<comment type="catalytic activity">
    <reaction evidence="1">
        <text>a fatty acyl-[ACP] + phosphate = an acyl phosphate + holo-[ACP]</text>
        <dbReference type="Rhea" id="RHEA:42292"/>
        <dbReference type="Rhea" id="RHEA-COMP:9685"/>
        <dbReference type="Rhea" id="RHEA-COMP:14125"/>
        <dbReference type="ChEBI" id="CHEBI:43474"/>
        <dbReference type="ChEBI" id="CHEBI:59918"/>
        <dbReference type="ChEBI" id="CHEBI:64479"/>
        <dbReference type="ChEBI" id="CHEBI:138651"/>
        <dbReference type="EC" id="2.3.1.274"/>
    </reaction>
</comment>
<keyword evidence="4" id="KW-0444">Lipid biosynthesis</keyword>
<dbReference type="GO" id="GO:0043811">
    <property type="term" value="F:phosphate:acyl-[acyl carrier protein] acyltransferase activity"/>
    <property type="evidence" value="ECO:0007669"/>
    <property type="project" value="UniProtKB-EC"/>
</dbReference>
<dbReference type="NCBIfam" id="TIGR00182">
    <property type="entry name" value="plsX"/>
    <property type="match status" value="1"/>
</dbReference>
<protein>
    <recommendedName>
        <fullName evidence="9">phosphate acyltransferase</fullName>
        <ecNumber evidence="9">2.3.1.274</ecNumber>
    </recommendedName>
</protein>
<organism evidence="11">
    <name type="scientific">marine metagenome</name>
    <dbReference type="NCBI Taxonomy" id="408172"/>
    <lineage>
        <taxon>unclassified sequences</taxon>
        <taxon>metagenomes</taxon>
        <taxon>ecological metagenomes</taxon>
    </lineage>
</organism>
<dbReference type="Pfam" id="PF02504">
    <property type="entry name" value="FA_synthesis"/>
    <property type="match status" value="1"/>
</dbReference>
<keyword evidence="6" id="KW-0443">Lipid metabolism</keyword>
<name>A0A382LXE5_9ZZZZ</name>
<evidence type="ECO:0000313" key="11">
    <source>
        <dbReference type="EMBL" id="SVC41178.1"/>
    </source>
</evidence>
<dbReference type="EC" id="2.3.1.274" evidence="9"/>
<evidence type="ECO:0000256" key="2">
    <source>
        <dbReference type="ARBA" id="ARBA00004496"/>
    </source>
</evidence>
<evidence type="ECO:0000256" key="6">
    <source>
        <dbReference type="ARBA" id="ARBA00023098"/>
    </source>
</evidence>
<evidence type="ECO:0000256" key="8">
    <source>
        <dbReference type="ARBA" id="ARBA00023264"/>
    </source>
</evidence>
<keyword evidence="7" id="KW-0594">Phospholipid biosynthesis</keyword>
<dbReference type="SUPFAM" id="SSF53659">
    <property type="entry name" value="Isocitrate/Isopropylmalate dehydrogenase-like"/>
    <property type="match status" value="1"/>
</dbReference>
<dbReference type="EMBL" id="UINC01089801">
    <property type="protein sequence ID" value="SVC41178.1"/>
    <property type="molecule type" value="Genomic_DNA"/>
</dbReference>
<dbReference type="GO" id="GO:0008654">
    <property type="term" value="P:phospholipid biosynthetic process"/>
    <property type="evidence" value="ECO:0007669"/>
    <property type="project" value="UniProtKB-KW"/>
</dbReference>